<evidence type="ECO:0000313" key="2">
    <source>
        <dbReference type="EMBL" id="KAK5919538.1"/>
    </source>
</evidence>
<proteinExistence type="predicted"/>
<protein>
    <submittedName>
        <fullName evidence="2">Uncharacterized protein</fullName>
    </submittedName>
</protein>
<evidence type="ECO:0000256" key="1">
    <source>
        <dbReference type="SAM" id="MobiDB-lite"/>
    </source>
</evidence>
<accession>A0AAN8HLE0</accession>
<dbReference type="Proteomes" id="UP001331515">
    <property type="component" value="Unassembled WGS sequence"/>
</dbReference>
<name>A0AAN8HLE0_CHAGU</name>
<dbReference type="EMBL" id="JAURVH010001524">
    <property type="protein sequence ID" value="KAK5919538.1"/>
    <property type="molecule type" value="Genomic_DNA"/>
</dbReference>
<organism evidence="2 3">
    <name type="scientific">Champsocephalus gunnari</name>
    <name type="common">Mackerel icefish</name>
    <dbReference type="NCBI Taxonomy" id="52237"/>
    <lineage>
        <taxon>Eukaryota</taxon>
        <taxon>Metazoa</taxon>
        <taxon>Chordata</taxon>
        <taxon>Craniata</taxon>
        <taxon>Vertebrata</taxon>
        <taxon>Euteleostomi</taxon>
        <taxon>Actinopterygii</taxon>
        <taxon>Neopterygii</taxon>
        <taxon>Teleostei</taxon>
        <taxon>Neoteleostei</taxon>
        <taxon>Acanthomorphata</taxon>
        <taxon>Eupercaria</taxon>
        <taxon>Perciformes</taxon>
        <taxon>Notothenioidei</taxon>
        <taxon>Channichthyidae</taxon>
        <taxon>Champsocephalus</taxon>
    </lineage>
</organism>
<feature type="region of interest" description="Disordered" evidence="1">
    <location>
        <begin position="120"/>
        <end position="142"/>
    </location>
</feature>
<sequence>MLRCLLLGSPQQLGFFPVFAQPTTCPLRFHTWRIRESASASAAAAAALGASIETVLRSRRRRSQGRVDQREEGCGMLQRPAVGLSVSRSGSRENGGAAVARMLGGGGDIISIISSSHEASRCRDTAGGGRGRGELRPMARPL</sequence>
<gene>
    <name evidence="2" type="ORF">CgunFtcFv8_023422</name>
</gene>
<feature type="compositionally biased region" description="Basic and acidic residues" evidence="1">
    <location>
        <begin position="131"/>
        <end position="142"/>
    </location>
</feature>
<evidence type="ECO:0000313" key="3">
    <source>
        <dbReference type="Proteomes" id="UP001331515"/>
    </source>
</evidence>
<keyword evidence="3" id="KW-1185">Reference proteome</keyword>
<reference evidence="2 3" key="1">
    <citation type="journal article" date="2023" name="Mol. Biol. Evol.">
        <title>Genomics of Secondarily Temperate Adaptation in the Only Non-Antarctic Icefish.</title>
        <authorList>
            <person name="Rivera-Colon A.G."/>
            <person name="Rayamajhi N."/>
            <person name="Minhas B.F."/>
            <person name="Madrigal G."/>
            <person name="Bilyk K.T."/>
            <person name="Yoon V."/>
            <person name="Hune M."/>
            <person name="Gregory S."/>
            <person name="Cheng C.H.C."/>
            <person name="Catchen J.M."/>
        </authorList>
    </citation>
    <scope>NUCLEOTIDE SEQUENCE [LARGE SCALE GENOMIC DNA]</scope>
    <source>
        <tissue evidence="2">White muscle</tissue>
    </source>
</reference>
<dbReference type="AlphaFoldDB" id="A0AAN8HLE0"/>
<comment type="caution">
    <text evidence="2">The sequence shown here is derived from an EMBL/GenBank/DDBJ whole genome shotgun (WGS) entry which is preliminary data.</text>
</comment>